<organism evidence="1 2">
    <name type="scientific">Caerostris extrusa</name>
    <name type="common">Bark spider</name>
    <name type="synonym">Caerostris bankana</name>
    <dbReference type="NCBI Taxonomy" id="172846"/>
    <lineage>
        <taxon>Eukaryota</taxon>
        <taxon>Metazoa</taxon>
        <taxon>Ecdysozoa</taxon>
        <taxon>Arthropoda</taxon>
        <taxon>Chelicerata</taxon>
        <taxon>Arachnida</taxon>
        <taxon>Araneae</taxon>
        <taxon>Araneomorphae</taxon>
        <taxon>Entelegynae</taxon>
        <taxon>Araneoidea</taxon>
        <taxon>Araneidae</taxon>
        <taxon>Caerostris</taxon>
    </lineage>
</organism>
<name>A0AAV4TDU5_CAEEX</name>
<dbReference type="Proteomes" id="UP001054945">
    <property type="component" value="Unassembled WGS sequence"/>
</dbReference>
<evidence type="ECO:0000313" key="1">
    <source>
        <dbReference type="EMBL" id="GIY44728.1"/>
    </source>
</evidence>
<dbReference type="EMBL" id="BPLR01011190">
    <property type="protein sequence ID" value="GIY44728.1"/>
    <property type="molecule type" value="Genomic_DNA"/>
</dbReference>
<accession>A0AAV4TDU5</accession>
<reference evidence="1 2" key="1">
    <citation type="submission" date="2021-06" db="EMBL/GenBank/DDBJ databases">
        <title>Caerostris extrusa draft genome.</title>
        <authorList>
            <person name="Kono N."/>
            <person name="Arakawa K."/>
        </authorList>
    </citation>
    <scope>NUCLEOTIDE SEQUENCE [LARGE SCALE GENOMIC DNA]</scope>
</reference>
<comment type="caution">
    <text evidence="1">The sequence shown here is derived from an EMBL/GenBank/DDBJ whole genome shotgun (WGS) entry which is preliminary data.</text>
</comment>
<dbReference type="AlphaFoldDB" id="A0AAV4TDU5"/>
<protein>
    <submittedName>
        <fullName evidence="1">Uncharacterized protein</fullName>
    </submittedName>
</protein>
<proteinExistence type="predicted"/>
<sequence length="104" mass="12099">MFFGFQILEPMLFSSKLKTISGSKLPSLGLELAQRSADTYASQKDEHKKDASFSKRKERIDSMLKKTVSAFTQEFSFQEARTKPWPWRHNDLELRAQKTRKLSV</sequence>
<gene>
    <name evidence="1" type="ORF">CEXT_621711</name>
</gene>
<keyword evidence="2" id="KW-1185">Reference proteome</keyword>
<evidence type="ECO:0000313" key="2">
    <source>
        <dbReference type="Proteomes" id="UP001054945"/>
    </source>
</evidence>